<evidence type="ECO:0000256" key="1">
    <source>
        <dbReference type="SAM" id="MobiDB-lite"/>
    </source>
</evidence>
<proteinExistence type="predicted"/>
<protein>
    <submittedName>
        <fullName evidence="2">Uncharacterized protein</fullName>
    </submittedName>
</protein>
<dbReference type="InParanoid" id="A0A2R5GSL5"/>
<dbReference type="AlphaFoldDB" id="A0A2R5GSL5"/>
<feature type="compositionally biased region" description="Basic and acidic residues" evidence="1">
    <location>
        <begin position="40"/>
        <end position="55"/>
    </location>
</feature>
<evidence type="ECO:0000313" key="3">
    <source>
        <dbReference type="Proteomes" id="UP000241890"/>
    </source>
</evidence>
<sequence>MMRQSKIRLDRALDKVNLAKVAETETGWETDSEGDDDNDNGDREVEEEGKKKEAVVFENKRKMSGTAAMLGKSAAKYVSAQALPDARSEDSRVAVERKRDEFFLCAYAWLRTCDVCENETPYEVLATRVEKPDGSVVCAVTGSSPLKAIVRRQGVALAQVCVDPRAEMKRWFLGRACPRCCCAQGEFQLARDLRAHSRGWLDSHCVLRSTLPQKFAHKLSHRPGRCDKVFKS</sequence>
<evidence type="ECO:0000313" key="2">
    <source>
        <dbReference type="EMBL" id="GBG32748.1"/>
    </source>
</evidence>
<dbReference type="EMBL" id="BEYU01000129">
    <property type="protein sequence ID" value="GBG32748.1"/>
    <property type="molecule type" value="Genomic_DNA"/>
</dbReference>
<gene>
    <name evidence="2" type="ORF">FCC1311_089732</name>
</gene>
<feature type="compositionally biased region" description="Acidic residues" evidence="1">
    <location>
        <begin position="26"/>
        <end position="39"/>
    </location>
</feature>
<dbReference type="Proteomes" id="UP000241890">
    <property type="component" value="Unassembled WGS sequence"/>
</dbReference>
<name>A0A2R5GSL5_9STRA</name>
<keyword evidence="3" id="KW-1185">Reference proteome</keyword>
<reference evidence="2 3" key="1">
    <citation type="submission" date="2017-12" db="EMBL/GenBank/DDBJ databases">
        <title>Sequencing, de novo assembly and annotation of complete genome of a new Thraustochytrid species, strain FCC1311.</title>
        <authorList>
            <person name="Sedici K."/>
            <person name="Godart F."/>
            <person name="Aiese Cigliano R."/>
            <person name="Sanseverino W."/>
            <person name="Barakat M."/>
            <person name="Ortet P."/>
            <person name="Marechal E."/>
            <person name="Cagnac O."/>
            <person name="Amato A."/>
        </authorList>
    </citation>
    <scope>NUCLEOTIDE SEQUENCE [LARGE SCALE GENOMIC DNA]</scope>
</reference>
<accession>A0A2R5GSL5</accession>
<feature type="region of interest" description="Disordered" evidence="1">
    <location>
        <begin position="23"/>
        <end position="55"/>
    </location>
</feature>
<comment type="caution">
    <text evidence="2">The sequence shown here is derived from an EMBL/GenBank/DDBJ whole genome shotgun (WGS) entry which is preliminary data.</text>
</comment>
<organism evidence="2 3">
    <name type="scientific">Hondaea fermentalgiana</name>
    <dbReference type="NCBI Taxonomy" id="2315210"/>
    <lineage>
        <taxon>Eukaryota</taxon>
        <taxon>Sar</taxon>
        <taxon>Stramenopiles</taxon>
        <taxon>Bigyra</taxon>
        <taxon>Labyrinthulomycetes</taxon>
        <taxon>Thraustochytrida</taxon>
        <taxon>Thraustochytriidae</taxon>
        <taxon>Hondaea</taxon>
    </lineage>
</organism>